<feature type="compositionally biased region" description="Basic residues" evidence="1">
    <location>
        <begin position="364"/>
        <end position="373"/>
    </location>
</feature>
<keyword evidence="3" id="KW-1185">Reference proteome</keyword>
<reference evidence="2" key="1">
    <citation type="submission" date="2022-10" db="EMBL/GenBank/DDBJ databases">
        <title>Completed Genome Sequence of two octocoral isolated bacterium, Endozoicomonas euniceicola EF212T and Endozoicomonas gorgoniicola PS125T.</title>
        <authorList>
            <person name="Chiou Y.-J."/>
            <person name="Chen Y.-H."/>
        </authorList>
    </citation>
    <scope>NUCLEOTIDE SEQUENCE</scope>
    <source>
        <strain evidence="2">EF212</strain>
    </source>
</reference>
<dbReference type="EMBL" id="CP103300">
    <property type="protein sequence ID" value="UYM14975.1"/>
    <property type="molecule type" value="Genomic_DNA"/>
</dbReference>
<proteinExistence type="predicted"/>
<protein>
    <submittedName>
        <fullName evidence="2">Uncharacterized protein</fullName>
    </submittedName>
</protein>
<dbReference type="RefSeq" id="WP_262596752.1">
    <property type="nucleotide sequence ID" value="NZ_CP103300.1"/>
</dbReference>
<dbReference type="Proteomes" id="UP001163255">
    <property type="component" value="Chromosome"/>
</dbReference>
<sequence length="824" mass="92699">MESAKSANAPVFSDQAKFIEPAGKQEVSYQGRSMKPANVSNNASLAEGSTSVSRILLHEYHVSQLKDVKAATCELPDECPDWFEPYRKSVFEPLCKINNQFVRGGVSLFNTINAFSPRYNDMIVALMKLEKASQAGAFDDEQKRAITGWLDDVFELFPVGWRELPLVVSPEVAKWKLREEDKELKPVLEANYDEYLNKIGRKAFVPPWMNRDVNEQDLGSVYFAYYNIRNENVACDESGASLTAAGLYDKDEALYDWLVAFQDEENTRRVSGLTELEYNSVKHRLSTVDKGIARIEELKPENKFKWDYLQPQENNDEGSCSGQLDDGASIAAEEVPEVISEAMPETELADGKSIKPSGSISVTKARKGRKKRKACYETNNKGPGSKKIKTEVSEEYLAVKRSARLKEKLIQEDGSLVPLKEGEVYRYTYHTDPEVIKKLNLSSPLCKKSRVDRKSAVREIVDIISPVQVKNTLEDPLAEPVLNMSSGYISKLFGVGLYEVTLPAEVVRQLGMECDQEGEAQVNVDAYRVVTLLLEQLRAFASESVGKRSESVEEDGNRLLKSLDPCFGALAESVERHLYKKDKTVRPEIQKTLEELSLLRHSAHSSVREIVTGNGRKPSDDYSVTDLFWSAAFKPSSRFRAGLLQPEEAASMADAEVDDLPHDQYMSLPAEVSERFPEQFSGVKNSPGREGYIQADFRVVGRLLADRIKHFQRVFQDPQGVWSIDDARQQFDLIKVLSDSLNEYCAGRLRHHDSNRNLLSQDAGEVSGELMAVKHYYAICTLLPHLKALADSLGTNNHTFFARELQHKRKDVRESLKAMASSKK</sequence>
<feature type="region of interest" description="Disordered" evidence="1">
    <location>
        <begin position="344"/>
        <end position="386"/>
    </location>
</feature>
<evidence type="ECO:0000256" key="1">
    <source>
        <dbReference type="SAM" id="MobiDB-lite"/>
    </source>
</evidence>
<evidence type="ECO:0000313" key="2">
    <source>
        <dbReference type="EMBL" id="UYM14975.1"/>
    </source>
</evidence>
<organism evidence="2 3">
    <name type="scientific">Endozoicomonas euniceicola</name>
    <dbReference type="NCBI Taxonomy" id="1234143"/>
    <lineage>
        <taxon>Bacteria</taxon>
        <taxon>Pseudomonadati</taxon>
        <taxon>Pseudomonadota</taxon>
        <taxon>Gammaproteobacteria</taxon>
        <taxon>Oceanospirillales</taxon>
        <taxon>Endozoicomonadaceae</taxon>
        <taxon>Endozoicomonas</taxon>
    </lineage>
</organism>
<accession>A0ABY6GQE8</accession>
<evidence type="ECO:0000313" key="3">
    <source>
        <dbReference type="Proteomes" id="UP001163255"/>
    </source>
</evidence>
<name>A0ABY6GQE8_9GAMM</name>
<gene>
    <name evidence="2" type="ORF">NX720_19095</name>
</gene>